<evidence type="ECO:0000256" key="8">
    <source>
        <dbReference type="ARBA" id="ARBA00023008"/>
    </source>
</evidence>
<evidence type="ECO:0000256" key="2">
    <source>
        <dbReference type="ARBA" id="ARBA00004613"/>
    </source>
</evidence>
<keyword evidence="10" id="KW-1015">Disulfide bond</keyword>
<dbReference type="EC" id="1.14.99.56" evidence="15"/>
<comment type="cofactor">
    <cofactor evidence="1">
        <name>Cu(2+)</name>
        <dbReference type="ChEBI" id="CHEBI:29036"/>
    </cofactor>
</comment>
<evidence type="ECO:0000313" key="19">
    <source>
        <dbReference type="EMBL" id="KAG1781111.1"/>
    </source>
</evidence>
<evidence type="ECO:0000256" key="17">
    <source>
        <dbReference type="SAM" id="SignalP"/>
    </source>
</evidence>
<proteinExistence type="inferred from homology"/>
<protein>
    <recommendedName>
        <fullName evidence="15">lytic cellulose monooxygenase (C4-dehydrogenating)</fullName>
        <ecNumber evidence="15">1.14.99.56</ecNumber>
    </recommendedName>
</protein>
<feature type="region of interest" description="Disordered" evidence="16">
    <location>
        <begin position="250"/>
        <end position="328"/>
    </location>
</feature>
<dbReference type="CDD" id="cd21175">
    <property type="entry name" value="LPMO_AA9"/>
    <property type="match status" value="1"/>
</dbReference>
<evidence type="ECO:0000256" key="3">
    <source>
        <dbReference type="ARBA" id="ARBA00022525"/>
    </source>
</evidence>
<gene>
    <name evidence="19" type="ORF">EV702DRAFT_644386</name>
</gene>
<dbReference type="AlphaFoldDB" id="A0A9P7D762"/>
<keyword evidence="19" id="KW-0378">Hydrolase</keyword>
<comment type="caution">
    <text evidence="19">The sequence shown here is derived from an EMBL/GenBank/DDBJ whole genome shotgun (WGS) entry which is preliminary data.</text>
</comment>
<feature type="compositionally biased region" description="Low complexity" evidence="16">
    <location>
        <begin position="250"/>
        <end position="295"/>
    </location>
</feature>
<feature type="domain" description="Auxiliary Activity family 9 catalytic" evidence="18">
    <location>
        <begin position="22"/>
        <end position="233"/>
    </location>
</feature>
<feature type="signal peptide" evidence="17">
    <location>
        <begin position="1"/>
        <end position="21"/>
    </location>
</feature>
<keyword evidence="9" id="KW-0503">Monooxygenase</keyword>
<keyword evidence="3" id="KW-0964">Secreted</keyword>
<dbReference type="Proteomes" id="UP000714275">
    <property type="component" value="Unassembled WGS sequence"/>
</dbReference>
<dbReference type="InterPro" id="IPR049892">
    <property type="entry name" value="AA9"/>
</dbReference>
<dbReference type="GO" id="GO:0005576">
    <property type="term" value="C:extracellular region"/>
    <property type="evidence" value="ECO:0007669"/>
    <property type="project" value="UniProtKB-SubCell"/>
</dbReference>
<reference evidence="19" key="1">
    <citation type="journal article" date="2020" name="New Phytol.">
        <title>Comparative genomics reveals dynamic genome evolution in host specialist ectomycorrhizal fungi.</title>
        <authorList>
            <person name="Lofgren L.A."/>
            <person name="Nguyen N.H."/>
            <person name="Vilgalys R."/>
            <person name="Ruytinx J."/>
            <person name="Liao H.L."/>
            <person name="Branco S."/>
            <person name="Kuo A."/>
            <person name="LaButti K."/>
            <person name="Lipzen A."/>
            <person name="Andreopoulos W."/>
            <person name="Pangilinan J."/>
            <person name="Riley R."/>
            <person name="Hundley H."/>
            <person name="Na H."/>
            <person name="Barry K."/>
            <person name="Grigoriev I.V."/>
            <person name="Stajich J.E."/>
            <person name="Kennedy P.G."/>
        </authorList>
    </citation>
    <scope>NUCLEOTIDE SEQUENCE</scope>
    <source>
        <strain evidence="19">DOB743</strain>
    </source>
</reference>
<dbReference type="PANTHER" id="PTHR33353">
    <property type="entry name" value="PUTATIVE (AFU_ORTHOLOGUE AFUA_1G12560)-RELATED"/>
    <property type="match status" value="1"/>
</dbReference>
<keyword evidence="11" id="KW-0119">Carbohydrate metabolism</keyword>
<evidence type="ECO:0000256" key="11">
    <source>
        <dbReference type="ARBA" id="ARBA00023277"/>
    </source>
</evidence>
<evidence type="ECO:0000256" key="10">
    <source>
        <dbReference type="ARBA" id="ARBA00023157"/>
    </source>
</evidence>
<comment type="subcellular location">
    <subcellularLocation>
        <location evidence="2">Secreted</location>
    </subcellularLocation>
</comment>
<keyword evidence="6" id="KW-0136">Cellulose degradation</keyword>
<evidence type="ECO:0000256" key="9">
    <source>
        <dbReference type="ARBA" id="ARBA00023033"/>
    </source>
</evidence>
<evidence type="ECO:0000256" key="15">
    <source>
        <dbReference type="ARBA" id="ARBA00047174"/>
    </source>
</evidence>
<keyword evidence="7" id="KW-0560">Oxidoreductase</keyword>
<evidence type="ECO:0000256" key="12">
    <source>
        <dbReference type="ARBA" id="ARBA00023326"/>
    </source>
</evidence>
<dbReference type="InterPro" id="IPR005103">
    <property type="entry name" value="AA9_LPMO"/>
</dbReference>
<dbReference type="EMBL" id="JABBWD010000006">
    <property type="protein sequence ID" value="KAG1781111.1"/>
    <property type="molecule type" value="Genomic_DNA"/>
</dbReference>
<evidence type="ECO:0000313" key="20">
    <source>
        <dbReference type="Proteomes" id="UP000714275"/>
    </source>
</evidence>
<evidence type="ECO:0000256" key="6">
    <source>
        <dbReference type="ARBA" id="ARBA00023001"/>
    </source>
</evidence>
<dbReference type="Pfam" id="PF03443">
    <property type="entry name" value="AA9"/>
    <property type="match status" value="1"/>
</dbReference>
<name>A0A9P7D762_9AGAM</name>
<dbReference type="GO" id="GO:0030245">
    <property type="term" value="P:cellulose catabolic process"/>
    <property type="evidence" value="ECO:0007669"/>
    <property type="project" value="UniProtKB-KW"/>
</dbReference>
<evidence type="ECO:0000256" key="1">
    <source>
        <dbReference type="ARBA" id="ARBA00001973"/>
    </source>
</evidence>
<evidence type="ECO:0000256" key="4">
    <source>
        <dbReference type="ARBA" id="ARBA00022723"/>
    </source>
</evidence>
<sequence length="328" mass="34384">MMLRRLAQLLPALAISTLVSAHGFVQQVTIDGTVYKGNNLNVGTPVPSIIRLVSTNSPVKGSSNPALNCGQDAQFASLVGNANPGSQLEILWVGGTDGTSNWPHNTGPLMHYMAKCDGSCSTYNSTNAEWFKISELGLEAGGNTWYQANLNSRAPANVTIPNTLAPGNYLLRAEIISLQLAMSPGGAEFYPACIQLQIGGSQTQGPTSSEECLFPGCYSDNDPGILTPNIYNPPIQYTFPGPPVASFVNTGSSSAAPSPTSTGSASGSSVGTTSTFANGPSSTIIASSTPSPTATGQCMLSSRSTNQDVVKRDSRNKRMHKRRLVRAH</sequence>
<evidence type="ECO:0000256" key="7">
    <source>
        <dbReference type="ARBA" id="ARBA00023002"/>
    </source>
</evidence>
<dbReference type="GO" id="GO:0004497">
    <property type="term" value="F:monooxygenase activity"/>
    <property type="evidence" value="ECO:0007669"/>
    <property type="project" value="UniProtKB-KW"/>
</dbReference>
<evidence type="ECO:0000259" key="18">
    <source>
        <dbReference type="Pfam" id="PF03443"/>
    </source>
</evidence>
<evidence type="ECO:0000256" key="14">
    <source>
        <dbReference type="ARBA" id="ARBA00045077"/>
    </source>
</evidence>
<dbReference type="OrthoDB" id="4849160at2759"/>
<organism evidence="19 20">
    <name type="scientific">Suillus placidus</name>
    <dbReference type="NCBI Taxonomy" id="48579"/>
    <lineage>
        <taxon>Eukaryota</taxon>
        <taxon>Fungi</taxon>
        <taxon>Dikarya</taxon>
        <taxon>Basidiomycota</taxon>
        <taxon>Agaricomycotina</taxon>
        <taxon>Agaricomycetes</taxon>
        <taxon>Agaricomycetidae</taxon>
        <taxon>Boletales</taxon>
        <taxon>Suillineae</taxon>
        <taxon>Suillaceae</taxon>
        <taxon>Suillus</taxon>
    </lineage>
</organism>
<keyword evidence="12" id="KW-0624">Polysaccharide degradation</keyword>
<feature type="chain" id="PRO_5040368913" description="lytic cellulose monooxygenase (C4-dehydrogenating)" evidence="17">
    <location>
        <begin position="22"/>
        <end position="328"/>
    </location>
</feature>
<comment type="similarity">
    <text evidence="13">Belongs to the polysaccharide monooxygenase AA9 family.</text>
</comment>
<feature type="compositionally biased region" description="Polar residues" evidence="16">
    <location>
        <begin position="296"/>
        <end position="308"/>
    </location>
</feature>
<evidence type="ECO:0000256" key="5">
    <source>
        <dbReference type="ARBA" id="ARBA00022729"/>
    </source>
</evidence>
<feature type="compositionally biased region" description="Basic residues" evidence="16">
    <location>
        <begin position="314"/>
        <end position="328"/>
    </location>
</feature>
<dbReference type="PANTHER" id="PTHR33353:SF10">
    <property type="entry name" value="ENDO-BETA-1,4-GLUCANASE D"/>
    <property type="match status" value="1"/>
</dbReference>
<accession>A0A9P7D762</accession>
<keyword evidence="4" id="KW-0479">Metal-binding</keyword>
<dbReference type="Gene3D" id="2.70.50.70">
    <property type="match status" value="1"/>
</dbReference>
<dbReference type="GO" id="GO:0046872">
    <property type="term" value="F:metal ion binding"/>
    <property type="evidence" value="ECO:0007669"/>
    <property type="project" value="UniProtKB-KW"/>
</dbReference>
<dbReference type="GO" id="GO:0016787">
    <property type="term" value="F:hydrolase activity"/>
    <property type="evidence" value="ECO:0007669"/>
    <property type="project" value="UniProtKB-KW"/>
</dbReference>
<evidence type="ECO:0000256" key="13">
    <source>
        <dbReference type="ARBA" id="ARBA00044502"/>
    </source>
</evidence>
<comment type="catalytic activity">
    <reaction evidence="14">
        <text>[(1-&gt;4)-beta-D-glucosyl]n+m + reduced acceptor + O2 = 4-dehydro-beta-D-glucosyl-[(1-&gt;4)-beta-D-glucosyl]n-1 + [(1-&gt;4)-beta-D-glucosyl]m + acceptor + H2O.</text>
        <dbReference type="EC" id="1.14.99.56"/>
    </reaction>
</comment>
<keyword evidence="20" id="KW-1185">Reference proteome</keyword>
<keyword evidence="5 17" id="KW-0732">Signal</keyword>
<keyword evidence="8" id="KW-0186">Copper</keyword>
<evidence type="ECO:0000256" key="16">
    <source>
        <dbReference type="SAM" id="MobiDB-lite"/>
    </source>
</evidence>